<evidence type="ECO:0000259" key="2">
    <source>
        <dbReference type="Pfam" id="PF24818"/>
    </source>
</evidence>
<gene>
    <name evidence="3" type="ORF">Din_003357</name>
</gene>
<sequence length="442" mass="50077">MKLSEDSIKGNHESDHSRSHHHPKMDDFVSQTMSEKLKASNFPASVLKIGSWERISTHEGDLIAKCYCAKQKLVWEVLEGALKSKIEIQWYDILAIRAIFRDDEPGLLAIELNQPPLFFRETNPSWKHTIWQPASDFTGGQAPFCRRHYIKFPPGTLDEYYEKLLQCNPRLFMLSQKPFPSLESPYFYSNIYGGAGISFDFNGCRPEFPPVLQYPIPSIPTPPLVLPHHVQNFKPTTGPPLHIMDSNSPLSVTDFLHRDEKINNYAFENQEMAMWGQGVKNIVNILGRGDQIQGLPSNIASVTQADAAFPCQDYDYCHVLHYGEEAGRPNRNTGLLSDIENQLLADSQVVCSDERKVSLLEPLIEDTNTRIKNIKICDDHSILSPNEHPKVDDGVFYSQPIHCFPPQVSDGNLMRQLIIFKGLLRSNGRRFATVDAASDARQ</sequence>
<feature type="region of interest" description="Disordered" evidence="1">
    <location>
        <begin position="1"/>
        <end position="25"/>
    </location>
</feature>
<dbReference type="Pfam" id="PF24818">
    <property type="entry name" value="PH_TRF2_HOY1"/>
    <property type="match status" value="1"/>
</dbReference>
<evidence type="ECO:0000256" key="1">
    <source>
        <dbReference type="SAM" id="MobiDB-lite"/>
    </source>
</evidence>
<dbReference type="AlphaFoldDB" id="A0A5B6YR82"/>
<organism evidence="3">
    <name type="scientific">Davidia involucrata</name>
    <name type="common">Dove tree</name>
    <dbReference type="NCBI Taxonomy" id="16924"/>
    <lineage>
        <taxon>Eukaryota</taxon>
        <taxon>Viridiplantae</taxon>
        <taxon>Streptophyta</taxon>
        <taxon>Embryophyta</taxon>
        <taxon>Tracheophyta</taxon>
        <taxon>Spermatophyta</taxon>
        <taxon>Magnoliopsida</taxon>
        <taxon>eudicotyledons</taxon>
        <taxon>Gunneridae</taxon>
        <taxon>Pentapetalae</taxon>
        <taxon>asterids</taxon>
        <taxon>Cornales</taxon>
        <taxon>Nyssaceae</taxon>
        <taxon>Davidia</taxon>
    </lineage>
</organism>
<reference evidence="3" key="1">
    <citation type="submission" date="2019-08" db="EMBL/GenBank/DDBJ databases">
        <title>Reference gene set and small RNA set construction with multiple tissues from Davidia involucrata Baill.</title>
        <authorList>
            <person name="Yang H."/>
            <person name="Zhou C."/>
            <person name="Li G."/>
            <person name="Wang J."/>
            <person name="Gao P."/>
            <person name="Wang M."/>
            <person name="Wang R."/>
            <person name="Zhao Y."/>
        </authorList>
    </citation>
    <scope>NUCLEOTIDE SEQUENCE</scope>
    <source>
        <tissue evidence="3">Mixed with DoveR01_LX</tissue>
    </source>
</reference>
<evidence type="ECO:0000313" key="3">
    <source>
        <dbReference type="EMBL" id="MPA33916.1"/>
    </source>
</evidence>
<accession>A0A5B6YR82</accession>
<protein>
    <recommendedName>
        <fullName evidence="2">TRF2/HOY1 PH-like domain-containing protein</fullName>
    </recommendedName>
</protein>
<proteinExistence type="predicted"/>
<feature type="compositionally biased region" description="Basic and acidic residues" evidence="1">
    <location>
        <begin position="1"/>
        <end position="17"/>
    </location>
</feature>
<dbReference type="InterPro" id="IPR057939">
    <property type="entry name" value="TRF2_HOY1_PH"/>
</dbReference>
<dbReference type="EMBL" id="GHES01003357">
    <property type="protein sequence ID" value="MPA33916.1"/>
    <property type="molecule type" value="Transcribed_RNA"/>
</dbReference>
<dbReference type="PANTHER" id="PTHR33494">
    <property type="entry name" value="OS02G0793800 PROTEIN"/>
    <property type="match status" value="1"/>
</dbReference>
<dbReference type="PANTHER" id="PTHR33494:SF5">
    <property type="entry name" value="F10A16.6 PROTEIN"/>
    <property type="match status" value="1"/>
</dbReference>
<name>A0A5B6YR82_DAVIN</name>
<feature type="domain" description="TRF2/HOY1 PH-like" evidence="2">
    <location>
        <begin position="41"/>
        <end position="158"/>
    </location>
</feature>